<dbReference type="PANTHER" id="PTHR39203">
    <property type="entry name" value="CYTOPLASMIC PROTEIN-RELATED"/>
    <property type="match status" value="1"/>
</dbReference>
<comment type="caution">
    <text evidence="2">The sequence shown here is derived from an EMBL/GenBank/DDBJ whole genome shotgun (WGS) entry which is preliminary data.</text>
</comment>
<dbReference type="InterPro" id="IPR009326">
    <property type="entry name" value="DUF984"/>
</dbReference>
<proteinExistence type="predicted"/>
<evidence type="ECO:0000313" key="3">
    <source>
        <dbReference type="Proteomes" id="UP000029224"/>
    </source>
</evidence>
<dbReference type="AlphaFoldDB" id="A0A090T508"/>
<dbReference type="InterPro" id="IPR007374">
    <property type="entry name" value="ASCH_domain"/>
</dbReference>
<dbReference type="Pfam" id="PF04266">
    <property type="entry name" value="ASCH"/>
    <property type="match status" value="1"/>
</dbReference>
<accession>A0A090T508</accession>
<dbReference type="EMBL" id="BBMT01000004">
    <property type="protein sequence ID" value="GAL34323.1"/>
    <property type="molecule type" value="Genomic_DNA"/>
</dbReference>
<name>A0A090T508_9VIBR</name>
<dbReference type="CDD" id="cd06553">
    <property type="entry name" value="ASCH_Ef3133_like"/>
    <property type="match status" value="1"/>
</dbReference>
<reference evidence="2 3" key="1">
    <citation type="submission" date="2014-09" db="EMBL/GenBank/DDBJ databases">
        <title>Vibrio maritimus JCM 19240. (C210) whole genome shotgun sequence.</title>
        <authorList>
            <person name="Sawabe T."/>
            <person name="Meirelles P."/>
            <person name="Nakanishi M."/>
            <person name="Sayaka M."/>
            <person name="Hattori M."/>
            <person name="Ohkuma M."/>
        </authorList>
    </citation>
    <scope>NUCLEOTIDE SEQUENCE [LARGE SCALE GENOMIC DNA]</scope>
    <source>
        <strain evidence="2 3">JCM 19240</strain>
    </source>
</reference>
<dbReference type="PANTHER" id="PTHR39203:SF1">
    <property type="entry name" value="CYTOPLASMIC PROTEIN"/>
    <property type="match status" value="1"/>
</dbReference>
<protein>
    <recommendedName>
        <fullName evidence="1">ASCH domain-containing protein</fullName>
    </recommendedName>
</protein>
<dbReference type="SMART" id="SM01022">
    <property type="entry name" value="ASCH"/>
    <property type="match status" value="1"/>
</dbReference>
<evidence type="ECO:0000313" key="2">
    <source>
        <dbReference type="EMBL" id="GAL34323.1"/>
    </source>
</evidence>
<gene>
    <name evidence="2" type="ORF">JCM19240_1231</name>
</gene>
<dbReference type="SUPFAM" id="SSF88697">
    <property type="entry name" value="PUA domain-like"/>
    <property type="match status" value="1"/>
</dbReference>
<dbReference type="OrthoDB" id="9807542at2"/>
<dbReference type="InterPro" id="IPR015947">
    <property type="entry name" value="PUA-like_sf"/>
</dbReference>
<feature type="domain" description="ASCH" evidence="1">
    <location>
        <begin position="30"/>
        <end position="153"/>
    </location>
</feature>
<keyword evidence="3" id="KW-1185">Reference proteome</keyword>
<sequence>MTPIQREFFQQFLDTLANPESVDIDNVIAEHYCADEYNANECARLISEGIKTASCGLKAGWDVEDEPLPQVGSYSLVLDWQQNPVCVIQLTSVEVCPFNQVTEEFAYAEGEGDRTYVWWKEAHIKFFEWYSNEIGVAFSPESELVLERFKKVYPS</sequence>
<dbReference type="Gene3D" id="3.10.400.10">
    <property type="entry name" value="Sulfate adenylyltransferase"/>
    <property type="match status" value="1"/>
</dbReference>
<dbReference type="Proteomes" id="UP000029224">
    <property type="component" value="Unassembled WGS sequence"/>
</dbReference>
<evidence type="ECO:0000259" key="1">
    <source>
        <dbReference type="SMART" id="SM01022"/>
    </source>
</evidence>
<reference evidence="2 3" key="2">
    <citation type="submission" date="2014-09" db="EMBL/GenBank/DDBJ databases">
        <authorList>
            <consortium name="NBRP consortium"/>
            <person name="Sawabe T."/>
            <person name="Meirelles P."/>
            <person name="Nakanishi M."/>
            <person name="Sayaka M."/>
            <person name="Hattori M."/>
            <person name="Ohkuma M."/>
        </authorList>
    </citation>
    <scope>NUCLEOTIDE SEQUENCE [LARGE SCALE GENOMIC DNA]</scope>
    <source>
        <strain evidence="2 3">JCM 19240</strain>
    </source>
</reference>
<organism evidence="2 3">
    <name type="scientific">Vibrio maritimus</name>
    <dbReference type="NCBI Taxonomy" id="990268"/>
    <lineage>
        <taxon>Bacteria</taxon>
        <taxon>Pseudomonadati</taxon>
        <taxon>Pseudomonadota</taxon>
        <taxon>Gammaproteobacteria</taxon>
        <taxon>Vibrionales</taxon>
        <taxon>Vibrionaceae</taxon>
        <taxon>Vibrio</taxon>
    </lineage>
</organism>
<dbReference type="PIRSF" id="PIRSF021320">
    <property type="entry name" value="DUF984"/>
    <property type="match status" value="1"/>
</dbReference>